<keyword evidence="3" id="KW-0677">Repeat</keyword>
<dbReference type="AlphaFoldDB" id="A0A0N8K0N9"/>
<feature type="region of interest" description="Disordered" evidence="5">
    <location>
        <begin position="661"/>
        <end position="680"/>
    </location>
</feature>
<dbReference type="SUPFAM" id="SSF49265">
    <property type="entry name" value="Fibronectin type III"/>
    <property type="match status" value="1"/>
</dbReference>
<reference evidence="9 10" key="1">
    <citation type="submission" date="2015-08" db="EMBL/GenBank/DDBJ databases">
        <title>The genome of the Asian arowana (Scleropages formosus).</title>
        <authorList>
            <person name="Tan M.H."/>
            <person name="Gan H.M."/>
            <person name="Croft L.J."/>
            <person name="Austin C.M."/>
        </authorList>
    </citation>
    <scope>NUCLEOTIDE SEQUENCE [LARGE SCALE GENOMIC DNA]</scope>
    <source>
        <strain evidence="9">Aro1</strain>
    </source>
</reference>
<dbReference type="Pfam" id="PF13516">
    <property type="entry name" value="LRR_6"/>
    <property type="match status" value="1"/>
</dbReference>
<keyword evidence="2 7" id="KW-0732">Signal</keyword>
<evidence type="ECO:0000256" key="1">
    <source>
        <dbReference type="ARBA" id="ARBA00022614"/>
    </source>
</evidence>
<comment type="caution">
    <text evidence="9">The sequence shown here is derived from an EMBL/GenBank/DDBJ whole genome shotgun (WGS) entry which is preliminary data.</text>
</comment>
<organism evidence="9 10">
    <name type="scientific">Scleropages formosus</name>
    <name type="common">Asian bonytongue</name>
    <name type="synonym">Osteoglossum formosum</name>
    <dbReference type="NCBI Taxonomy" id="113540"/>
    <lineage>
        <taxon>Eukaryota</taxon>
        <taxon>Metazoa</taxon>
        <taxon>Chordata</taxon>
        <taxon>Craniata</taxon>
        <taxon>Vertebrata</taxon>
        <taxon>Euteleostomi</taxon>
        <taxon>Actinopterygii</taxon>
        <taxon>Neopterygii</taxon>
        <taxon>Teleostei</taxon>
        <taxon>Osteoglossocephala</taxon>
        <taxon>Osteoglossomorpha</taxon>
        <taxon>Osteoglossiformes</taxon>
        <taxon>Osteoglossidae</taxon>
        <taxon>Scleropages</taxon>
    </lineage>
</organism>
<proteinExistence type="predicted"/>
<evidence type="ECO:0000259" key="8">
    <source>
        <dbReference type="PROSITE" id="PS50853"/>
    </source>
</evidence>
<keyword evidence="4" id="KW-1015">Disulfide bond</keyword>
<dbReference type="PROSITE" id="PS50853">
    <property type="entry name" value="FN3"/>
    <property type="match status" value="1"/>
</dbReference>
<dbReference type="PANTHER" id="PTHR24369:SF160">
    <property type="entry name" value="VASORIN"/>
    <property type="match status" value="1"/>
</dbReference>
<dbReference type="InterPro" id="IPR000483">
    <property type="entry name" value="Cys-rich_flank_reg_C"/>
</dbReference>
<dbReference type="InterPro" id="IPR001611">
    <property type="entry name" value="Leu-rich_rpt"/>
</dbReference>
<evidence type="ECO:0000256" key="7">
    <source>
        <dbReference type="SAM" id="SignalP"/>
    </source>
</evidence>
<evidence type="ECO:0000313" key="10">
    <source>
        <dbReference type="Proteomes" id="UP000034805"/>
    </source>
</evidence>
<protein>
    <submittedName>
        <fullName evidence="9">Vasorin-like</fullName>
    </submittedName>
</protein>
<dbReference type="SUPFAM" id="SSF52058">
    <property type="entry name" value="L domain-like"/>
    <property type="match status" value="1"/>
</dbReference>
<keyword evidence="1" id="KW-0433">Leucine-rich repeat</keyword>
<evidence type="ECO:0000256" key="4">
    <source>
        <dbReference type="ARBA" id="ARBA00023157"/>
    </source>
</evidence>
<name>A0A0N8K0N9_SCLFO</name>
<dbReference type="Pfam" id="PF13855">
    <property type="entry name" value="LRR_8"/>
    <property type="match status" value="2"/>
</dbReference>
<dbReference type="PANTHER" id="PTHR24369">
    <property type="entry name" value="ANTIGEN BSP, PUTATIVE-RELATED"/>
    <property type="match status" value="1"/>
</dbReference>
<dbReference type="STRING" id="113540.ENSSFOP00015033366"/>
<keyword evidence="6" id="KW-0812">Transmembrane</keyword>
<dbReference type="InterPro" id="IPR003591">
    <property type="entry name" value="Leu-rich_rpt_typical-subtyp"/>
</dbReference>
<feature type="signal peptide" evidence="7">
    <location>
        <begin position="1"/>
        <end position="26"/>
    </location>
</feature>
<accession>A0A0N8K0N9</accession>
<dbReference type="InterPro" id="IPR003961">
    <property type="entry name" value="FN3_dom"/>
</dbReference>
<sequence>MDFCGDVTMEAAIFFPLLLLIQQPLALNAYCPTDCSCANPQSIFCSERLSPSVPQELPRNVKYLYLFQNGIEALSSEDFSGLDQLEMLDLSQNKLSELPGRAFEHLATLRNLDLSSNQITHIAEHSFSGLAILERLYLFDNRIESIHPAAFQGLERLLELKLQKNLLTVLPELHLPKLLLLDLSFNRIPPPGLSDLSTPNLESLKLAGLGLATLNEELLRNLANLRELDVSHNQLHVVPQAISKARGLTGLNLAANPMGKLRREDLQDLTSLQQLDLSALKLLGFPEGFQDLFPRLVMLTAAENPFNCVCELAWLPGWLQSRKMSLGQPEKTRCHFPPRNAGKELSSMKFLDFGCPATTAASSIIISSTAKLLLLTTPSEATPAPPELLPSDKPSVMADGDAPVTFQPSPSSTVQDPTVAPLCPNGGACQLEPQAPSECTCLLGASESCCETQEESLEVVEIPTVTSTPNKPDIVARESTSTAIQLDLHRYVDARPRIRGIRLTYWNLSGPDKRPMLLNLPTSYVKYTLRGLQPNSTYYICATPHGEPSAEGQNSCTEASTTISQQHLFSEQPIKESHMTTALAVTLATVLVVLLVAIIMGVACYLHRRREKGHKEPDLGEPSPLELEGVKPFMDNGMLLQKHPEILASLAQNGAECEIPLSPEQFPGNNNMATTKPSYF</sequence>
<dbReference type="InterPro" id="IPR032675">
    <property type="entry name" value="LRR_dom_sf"/>
</dbReference>
<dbReference type="Gene3D" id="2.60.40.10">
    <property type="entry name" value="Immunoglobulins"/>
    <property type="match status" value="1"/>
</dbReference>
<keyword evidence="6" id="KW-0472">Membrane</keyword>
<gene>
    <name evidence="9" type="ORF">Z043_108314</name>
</gene>
<dbReference type="InterPro" id="IPR050541">
    <property type="entry name" value="LRR_TM_domain-containing"/>
</dbReference>
<feature type="domain" description="Fibronectin type-III" evidence="8">
    <location>
        <begin position="468"/>
        <end position="566"/>
    </location>
</feature>
<dbReference type="InterPro" id="IPR013783">
    <property type="entry name" value="Ig-like_fold"/>
</dbReference>
<dbReference type="SMART" id="SM00365">
    <property type="entry name" value="LRR_SD22"/>
    <property type="match status" value="6"/>
</dbReference>
<feature type="compositionally biased region" description="Polar residues" evidence="5">
    <location>
        <begin position="667"/>
        <end position="680"/>
    </location>
</feature>
<keyword evidence="6" id="KW-1133">Transmembrane helix</keyword>
<dbReference type="SMART" id="SM00364">
    <property type="entry name" value="LRR_BAC"/>
    <property type="match status" value="4"/>
</dbReference>
<evidence type="ECO:0000256" key="5">
    <source>
        <dbReference type="SAM" id="MobiDB-lite"/>
    </source>
</evidence>
<dbReference type="CDD" id="cd00063">
    <property type="entry name" value="FN3"/>
    <property type="match status" value="1"/>
</dbReference>
<dbReference type="PRINTS" id="PR00019">
    <property type="entry name" value="LEURICHRPT"/>
</dbReference>
<dbReference type="PROSITE" id="PS51450">
    <property type="entry name" value="LRR"/>
    <property type="match status" value="2"/>
</dbReference>
<dbReference type="Gene3D" id="3.80.10.10">
    <property type="entry name" value="Ribonuclease Inhibitor"/>
    <property type="match status" value="2"/>
</dbReference>
<evidence type="ECO:0000256" key="3">
    <source>
        <dbReference type="ARBA" id="ARBA00022737"/>
    </source>
</evidence>
<feature type="transmembrane region" description="Helical" evidence="6">
    <location>
        <begin position="582"/>
        <end position="606"/>
    </location>
</feature>
<evidence type="ECO:0000256" key="6">
    <source>
        <dbReference type="SAM" id="Phobius"/>
    </source>
</evidence>
<dbReference type="Proteomes" id="UP000034805">
    <property type="component" value="Unassembled WGS sequence"/>
</dbReference>
<evidence type="ECO:0000313" key="9">
    <source>
        <dbReference type="EMBL" id="KPP72665.1"/>
    </source>
</evidence>
<dbReference type="GO" id="GO:0005886">
    <property type="term" value="C:plasma membrane"/>
    <property type="evidence" value="ECO:0007669"/>
    <property type="project" value="TreeGrafter"/>
</dbReference>
<dbReference type="SMART" id="SM00369">
    <property type="entry name" value="LRR_TYP"/>
    <property type="match status" value="7"/>
</dbReference>
<feature type="chain" id="PRO_5006027425" evidence="7">
    <location>
        <begin position="27"/>
        <end position="680"/>
    </location>
</feature>
<dbReference type="InterPro" id="IPR036116">
    <property type="entry name" value="FN3_sf"/>
</dbReference>
<evidence type="ECO:0000256" key="2">
    <source>
        <dbReference type="ARBA" id="ARBA00022729"/>
    </source>
</evidence>
<dbReference type="SMART" id="SM00082">
    <property type="entry name" value="LRRCT"/>
    <property type="match status" value="1"/>
</dbReference>
<dbReference type="EMBL" id="JARO02002438">
    <property type="protein sequence ID" value="KPP72665.1"/>
    <property type="molecule type" value="Genomic_DNA"/>
</dbReference>